<keyword evidence="4" id="KW-0456">Lyase</keyword>
<dbReference type="Gene3D" id="3.30.1360.20">
    <property type="entry name" value="Transcriptional coactivator/pterin dehydratase"/>
    <property type="match status" value="1"/>
</dbReference>
<dbReference type="Pfam" id="PF01329">
    <property type="entry name" value="Pterin_4a"/>
    <property type="match status" value="1"/>
</dbReference>
<dbReference type="GO" id="GO:0008124">
    <property type="term" value="F:4-alpha-hydroxytetrahydrobiopterin dehydratase activity"/>
    <property type="evidence" value="ECO:0007669"/>
    <property type="project" value="UniProtKB-EC"/>
</dbReference>
<dbReference type="Proteomes" id="UP000326924">
    <property type="component" value="Unassembled WGS sequence"/>
</dbReference>
<dbReference type="OrthoDB" id="277398at2759"/>
<evidence type="ECO:0000313" key="7">
    <source>
        <dbReference type="Proteomes" id="UP000326924"/>
    </source>
</evidence>
<evidence type="ECO:0000256" key="3">
    <source>
        <dbReference type="ARBA" id="ARBA00013252"/>
    </source>
</evidence>
<dbReference type="CDD" id="cd00488">
    <property type="entry name" value="PCD_DCoH"/>
    <property type="match status" value="1"/>
</dbReference>
<accession>A0A5J5EP15</accession>
<proteinExistence type="inferred from homology"/>
<keyword evidence="7" id="KW-1185">Reference proteome</keyword>
<dbReference type="InterPro" id="IPR001533">
    <property type="entry name" value="Pterin_deHydtase"/>
</dbReference>
<feature type="non-terminal residue" evidence="6">
    <location>
        <position position="1"/>
    </location>
</feature>
<dbReference type="InParanoid" id="A0A5J5EP15"/>
<dbReference type="AlphaFoldDB" id="A0A5J5EP15"/>
<evidence type="ECO:0000313" key="6">
    <source>
        <dbReference type="EMBL" id="KAA8899026.1"/>
    </source>
</evidence>
<dbReference type="EMBL" id="VXIS01000174">
    <property type="protein sequence ID" value="KAA8899026.1"/>
    <property type="molecule type" value="Genomic_DNA"/>
</dbReference>
<protein>
    <recommendedName>
        <fullName evidence="3">4a-hydroxytetrahydrobiopterin dehydratase</fullName>
        <ecNumber evidence="3">4.2.1.96</ecNumber>
    </recommendedName>
    <alternativeName>
        <fullName evidence="5">4-alpha-hydroxy-tetrahydropterin dehydratase</fullName>
    </alternativeName>
</protein>
<dbReference type="GO" id="GO:0006729">
    <property type="term" value="P:tetrahydrobiopterin biosynthetic process"/>
    <property type="evidence" value="ECO:0007669"/>
    <property type="project" value="InterPro"/>
</dbReference>
<dbReference type="PANTHER" id="PTHR12599">
    <property type="entry name" value="PTERIN-4-ALPHA-CARBINOLAMINE DEHYDRATASE"/>
    <property type="match status" value="1"/>
</dbReference>
<dbReference type="EC" id="4.2.1.96" evidence="3"/>
<dbReference type="InterPro" id="IPR036428">
    <property type="entry name" value="PCD_sf"/>
</dbReference>
<evidence type="ECO:0000256" key="2">
    <source>
        <dbReference type="ARBA" id="ARBA00006472"/>
    </source>
</evidence>
<gene>
    <name evidence="6" type="ORF">FN846DRAFT_750033</name>
</gene>
<name>A0A5J5EP15_9PEZI</name>
<evidence type="ECO:0000256" key="5">
    <source>
        <dbReference type="ARBA" id="ARBA00030497"/>
    </source>
</evidence>
<sequence length="102" mass="11614">QWSSASSEPGRSAATALLESRTWTLSSTRDGLEREFVFPGFVKAMRFINLVADECRLRKHHPEWANVYDTVRVRWTTHNPKGLSDKDVEMAKFCDEKAAEVG</sequence>
<evidence type="ECO:0000256" key="1">
    <source>
        <dbReference type="ARBA" id="ARBA00001554"/>
    </source>
</evidence>
<comment type="similarity">
    <text evidence="2">Belongs to the pterin-4-alpha-carbinolamine dehydratase family.</text>
</comment>
<dbReference type="PANTHER" id="PTHR12599:SF0">
    <property type="entry name" value="PTERIN-4-ALPHA-CARBINOLAMINE DEHYDRATASE"/>
    <property type="match status" value="1"/>
</dbReference>
<comment type="catalytic activity">
    <reaction evidence="1">
        <text>(4aS,6R)-4a-hydroxy-L-erythro-5,6,7,8-tetrahydrobiopterin = (6R)-L-erythro-6,7-dihydrobiopterin + H2O</text>
        <dbReference type="Rhea" id="RHEA:11920"/>
        <dbReference type="ChEBI" id="CHEBI:15377"/>
        <dbReference type="ChEBI" id="CHEBI:15642"/>
        <dbReference type="ChEBI" id="CHEBI:43120"/>
        <dbReference type="EC" id="4.2.1.96"/>
    </reaction>
</comment>
<dbReference type="SUPFAM" id="SSF55248">
    <property type="entry name" value="PCD-like"/>
    <property type="match status" value="1"/>
</dbReference>
<organism evidence="6 7">
    <name type="scientific">Sphaerosporella brunnea</name>
    <dbReference type="NCBI Taxonomy" id="1250544"/>
    <lineage>
        <taxon>Eukaryota</taxon>
        <taxon>Fungi</taxon>
        <taxon>Dikarya</taxon>
        <taxon>Ascomycota</taxon>
        <taxon>Pezizomycotina</taxon>
        <taxon>Pezizomycetes</taxon>
        <taxon>Pezizales</taxon>
        <taxon>Pyronemataceae</taxon>
        <taxon>Sphaerosporella</taxon>
    </lineage>
</organism>
<comment type="caution">
    <text evidence="6">The sequence shown here is derived from an EMBL/GenBank/DDBJ whole genome shotgun (WGS) entry which is preliminary data.</text>
</comment>
<reference evidence="6 7" key="1">
    <citation type="submission" date="2019-09" db="EMBL/GenBank/DDBJ databases">
        <title>Draft genome of the ectomycorrhizal ascomycete Sphaerosporella brunnea.</title>
        <authorList>
            <consortium name="DOE Joint Genome Institute"/>
            <person name="Benucci G.M."/>
            <person name="Marozzi G."/>
            <person name="Antonielli L."/>
            <person name="Sanchez S."/>
            <person name="Marco P."/>
            <person name="Wang X."/>
            <person name="Falini L.B."/>
            <person name="Barry K."/>
            <person name="Haridas S."/>
            <person name="Lipzen A."/>
            <person name="Labutti K."/>
            <person name="Grigoriev I.V."/>
            <person name="Murat C."/>
            <person name="Martin F."/>
            <person name="Albertini E."/>
            <person name="Donnini D."/>
            <person name="Bonito G."/>
        </authorList>
    </citation>
    <scope>NUCLEOTIDE SEQUENCE [LARGE SCALE GENOMIC DNA]</scope>
    <source>
        <strain evidence="6 7">Sb_GMNB300</strain>
    </source>
</reference>
<feature type="non-terminal residue" evidence="6">
    <location>
        <position position="102"/>
    </location>
</feature>
<evidence type="ECO:0000256" key="4">
    <source>
        <dbReference type="ARBA" id="ARBA00023239"/>
    </source>
</evidence>